<dbReference type="GO" id="GO:0009307">
    <property type="term" value="P:DNA restriction-modification system"/>
    <property type="evidence" value="ECO:0007669"/>
    <property type="project" value="UniProtKB-KW"/>
</dbReference>
<dbReference type="PRINTS" id="PR00105">
    <property type="entry name" value="C5METTRFRASE"/>
</dbReference>
<dbReference type="KEGG" id="nfr:ERS450000_05913"/>
<evidence type="ECO:0000313" key="8">
    <source>
        <dbReference type="Proteomes" id="UP000057820"/>
    </source>
</evidence>
<dbReference type="RefSeq" id="WP_060594921.1">
    <property type="nucleotide sequence ID" value="NZ_CP031418.1"/>
</dbReference>
<dbReference type="EC" id="2.1.1.37" evidence="1"/>
<geneLocation type="plasmid" evidence="7">
    <name>2</name>
</geneLocation>
<dbReference type="Gene3D" id="3.90.120.10">
    <property type="entry name" value="DNA Methylase, subunit A, domain 2"/>
    <property type="match status" value="1"/>
</dbReference>
<keyword evidence="2 6" id="KW-0489">Methyltransferase</keyword>
<keyword evidence="5" id="KW-0680">Restriction system</keyword>
<keyword evidence="4 6" id="KW-0949">S-adenosyl-L-methionine</keyword>
<reference evidence="8" key="1">
    <citation type="submission" date="2015-03" db="EMBL/GenBank/DDBJ databases">
        <authorList>
            <consortium name="Pathogen Informatics"/>
        </authorList>
    </citation>
    <scope>NUCLEOTIDE SEQUENCE [LARGE SCALE GENOMIC DNA]</scope>
    <source>
        <strain evidence="8">NCTC11134</strain>
        <plasmid evidence="8">2</plasmid>
    </source>
</reference>
<dbReference type="InterPro" id="IPR001525">
    <property type="entry name" value="C5_MeTfrase"/>
</dbReference>
<accession>A0A0H5P921</accession>
<dbReference type="AlphaFoldDB" id="A0A0H5P921"/>
<feature type="active site" evidence="6">
    <location>
        <position position="74"/>
    </location>
</feature>
<keyword evidence="7" id="KW-0614">Plasmid</keyword>
<proteinExistence type="inferred from homology"/>
<dbReference type="EMBL" id="LN868939">
    <property type="protein sequence ID" value="CRY84202.1"/>
    <property type="molecule type" value="Genomic_DNA"/>
</dbReference>
<dbReference type="InterPro" id="IPR031303">
    <property type="entry name" value="C5_meth_CS"/>
</dbReference>
<dbReference type="GO" id="GO:0003677">
    <property type="term" value="F:DNA binding"/>
    <property type="evidence" value="ECO:0007669"/>
    <property type="project" value="TreeGrafter"/>
</dbReference>
<evidence type="ECO:0000256" key="1">
    <source>
        <dbReference type="ARBA" id="ARBA00011975"/>
    </source>
</evidence>
<dbReference type="SUPFAM" id="SSF53335">
    <property type="entry name" value="S-adenosyl-L-methionine-dependent methyltransferases"/>
    <property type="match status" value="1"/>
</dbReference>
<evidence type="ECO:0000313" key="7">
    <source>
        <dbReference type="EMBL" id="CRY84202.1"/>
    </source>
</evidence>
<dbReference type="Pfam" id="PF00145">
    <property type="entry name" value="DNA_methylase"/>
    <property type="match status" value="2"/>
</dbReference>
<dbReference type="PANTHER" id="PTHR10629">
    <property type="entry name" value="CYTOSINE-SPECIFIC METHYLTRANSFERASE"/>
    <property type="match status" value="1"/>
</dbReference>
<dbReference type="PANTHER" id="PTHR10629:SF52">
    <property type="entry name" value="DNA (CYTOSINE-5)-METHYLTRANSFERASE 1"/>
    <property type="match status" value="1"/>
</dbReference>
<sequence>MTLTVTDLFAGGGGSSEGLRQAGYEIRISTNHWPVSVATHKLNHPDTEHRTADLTNTNFGSYPRTDVLWASPSCVKHSAASKSRQGSVEDELRRDTPDKVDRATAFAVVAAAEVHGYEAIIVENVPKFMNWVLFPGWLGMLRTLGYREQIVRLNAAEVGPVPVPQDRERVFIVFTRDGGVDLSVPEVVRTPATAVLDPANGWDDPGMSRRYLRPQIDSIPELGVPYLVTYRRNARARRADCSQLATLCAGGRHHAVATRVEGGEWLRWLSSRELARAQGFPDGYVFVGNDSQVRRQIGNAVPVNVARFLGERVAVALGERRPDLPVAA</sequence>
<dbReference type="GO" id="GO:0044027">
    <property type="term" value="P:negative regulation of gene expression via chromosomal CpG island methylation"/>
    <property type="evidence" value="ECO:0007669"/>
    <property type="project" value="TreeGrafter"/>
</dbReference>
<dbReference type="InterPro" id="IPR029063">
    <property type="entry name" value="SAM-dependent_MTases_sf"/>
</dbReference>
<dbReference type="PROSITE" id="PS00095">
    <property type="entry name" value="C5_MTASE_2"/>
    <property type="match status" value="1"/>
</dbReference>
<dbReference type="InterPro" id="IPR050390">
    <property type="entry name" value="C5-Methyltransferase"/>
</dbReference>
<organism evidence="7 8">
    <name type="scientific">Nocardia farcinica</name>
    <dbReference type="NCBI Taxonomy" id="37329"/>
    <lineage>
        <taxon>Bacteria</taxon>
        <taxon>Bacillati</taxon>
        <taxon>Actinomycetota</taxon>
        <taxon>Actinomycetes</taxon>
        <taxon>Mycobacteriales</taxon>
        <taxon>Nocardiaceae</taxon>
        <taxon>Nocardia</taxon>
    </lineage>
</organism>
<gene>
    <name evidence="7" type="primary">bspRIM</name>
    <name evidence="7" type="ORF">ERS450000_05913</name>
</gene>
<evidence type="ECO:0000256" key="6">
    <source>
        <dbReference type="PROSITE-ProRule" id="PRU01016"/>
    </source>
</evidence>
<dbReference type="Gene3D" id="3.40.50.150">
    <property type="entry name" value="Vaccinia Virus protein VP39"/>
    <property type="match status" value="1"/>
</dbReference>
<name>A0A0H5P921_NOCFR</name>
<dbReference type="GO" id="GO:0003886">
    <property type="term" value="F:DNA (cytosine-5-)-methyltransferase activity"/>
    <property type="evidence" value="ECO:0007669"/>
    <property type="project" value="UniProtKB-EC"/>
</dbReference>
<evidence type="ECO:0000256" key="3">
    <source>
        <dbReference type="ARBA" id="ARBA00022679"/>
    </source>
</evidence>
<dbReference type="GO" id="GO:0032259">
    <property type="term" value="P:methylation"/>
    <property type="evidence" value="ECO:0007669"/>
    <property type="project" value="UniProtKB-KW"/>
</dbReference>
<comment type="similarity">
    <text evidence="6">Belongs to the class I-like SAM-binding methyltransferase superfamily. C5-methyltransferase family.</text>
</comment>
<dbReference type="PROSITE" id="PS51679">
    <property type="entry name" value="SAM_MT_C5"/>
    <property type="match status" value="1"/>
</dbReference>
<keyword evidence="3 6" id="KW-0808">Transferase</keyword>
<evidence type="ECO:0000256" key="5">
    <source>
        <dbReference type="ARBA" id="ARBA00022747"/>
    </source>
</evidence>
<protein>
    <recommendedName>
        <fullName evidence="1">DNA (cytosine-5-)-methyltransferase</fullName>
        <ecNumber evidence="1">2.1.1.37</ecNumber>
    </recommendedName>
</protein>
<dbReference type="Proteomes" id="UP000057820">
    <property type="component" value="Plasmid 2"/>
</dbReference>
<dbReference type="REBASE" id="116851">
    <property type="entry name" value="M.Nfa11134ORF5913P"/>
</dbReference>
<evidence type="ECO:0000256" key="2">
    <source>
        <dbReference type="ARBA" id="ARBA00022603"/>
    </source>
</evidence>
<evidence type="ECO:0000256" key="4">
    <source>
        <dbReference type="ARBA" id="ARBA00022691"/>
    </source>
</evidence>